<dbReference type="Proteomes" id="UP000179243">
    <property type="component" value="Unassembled WGS sequence"/>
</dbReference>
<sequence>MKFLVNIVALAIILEFYGVVAAFGDDPSQYLDDEAWKDSLPKLRICIEGGLEHRIGQVSRDLPPNIRRYAEELKTGTDYSFSLAYIFGKEIGFGFEFLQFNSSNSTDHVIVNSVVDGTVVAIGTLENNINLSTYSLCLLVRRSFSERKIYLVGSFSMGMLSYRDNASLLGMSFKTTGVAISTGGTMGFDFFIGKSVTLGFDVRYFSGLLIDLEMNDVPVPSEEWTSLDRIGICIGIRMYR</sequence>
<proteinExistence type="predicted"/>
<dbReference type="AlphaFoldDB" id="A0A1F7F3Y7"/>
<protein>
    <recommendedName>
        <fullName evidence="3">Outer membrane protein beta-barrel domain-containing protein</fullName>
    </recommendedName>
</protein>
<dbReference type="SUPFAM" id="SSF56925">
    <property type="entry name" value="OMPA-like"/>
    <property type="match status" value="1"/>
</dbReference>
<evidence type="ECO:0000313" key="1">
    <source>
        <dbReference type="EMBL" id="OGK01247.1"/>
    </source>
</evidence>
<organism evidence="1 2">
    <name type="scientific">Candidatus Raymondbacteria bacterium RIFOXYD12_FULL_49_13</name>
    <dbReference type="NCBI Taxonomy" id="1817890"/>
    <lineage>
        <taxon>Bacteria</taxon>
        <taxon>Raymondiibacteriota</taxon>
    </lineage>
</organism>
<accession>A0A1F7F3Y7</accession>
<comment type="caution">
    <text evidence="1">The sequence shown here is derived from an EMBL/GenBank/DDBJ whole genome shotgun (WGS) entry which is preliminary data.</text>
</comment>
<dbReference type="InterPro" id="IPR011250">
    <property type="entry name" value="OMP/PagP_B-barrel"/>
</dbReference>
<gene>
    <name evidence="1" type="ORF">A2519_22600</name>
</gene>
<dbReference type="Gene3D" id="2.40.160.20">
    <property type="match status" value="1"/>
</dbReference>
<dbReference type="EMBL" id="MFYX01000129">
    <property type="protein sequence ID" value="OGK01247.1"/>
    <property type="molecule type" value="Genomic_DNA"/>
</dbReference>
<evidence type="ECO:0008006" key="3">
    <source>
        <dbReference type="Google" id="ProtNLM"/>
    </source>
</evidence>
<name>A0A1F7F3Y7_UNCRA</name>
<reference evidence="1 2" key="1">
    <citation type="journal article" date="2016" name="Nat. Commun.">
        <title>Thousands of microbial genomes shed light on interconnected biogeochemical processes in an aquifer system.</title>
        <authorList>
            <person name="Anantharaman K."/>
            <person name="Brown C.T."/>
            <person name="Hug L.A."/>
            <person name="Sharon I."/>
            <person name="Castelle C.J."/>
            <person name="Probst A.J."/>
            <person name="Thomas B.C."/>
            <person name="Singh A."/>
            <person name="Wilkins M.J."/>
            <person name="Karaoz U."/>
            <person name="Brodie E.L."/>
            <person name="Williams K.H."/>
            <person name="Hubbard S.S."/>
            <person name="Banfield J.F."/>
        </authorList>
    </citation>
    <scope>NUCLEOTIDE SEQUENCE [LARGE SCALE GENOMIC DNA]</scope>
</reference>
<evidence type="ECO:0000313" key="2">
    <source>
        <dbReference type="Proteomes" id="UP000179243"/>
    </source>
</evidence>